<dbReference type="PROSITE" id="PS51257">
    <property type="entry name" value="PROKAR_LIPOPROTEIN"/>
    <property type="match status" value="1"/>
</dbReference>
<dbReference type="Proteomes" id="UP000026960">
    <property type="component" value="Chromosome 12"/>
</dbReference>
<sequence length="71" mass="7587">MPRPSDKQSRQAEKLMATEASSMGLNAAFSCVSSNSQSKAHSSEGCESLGIPEATLVPSLRYSRHAFQTAK</sequence>
<dbReference type="HOGENOM" id="CLU_2743994_0_0_1"/>
<proteinExistence type="predicted"/>
<name>A0A0D3HWW9_9ORYZ</name>
<dbReference type="AlphaFoldDB" id="A0A0D3HWW9"/>
<dbReference type="Gramene" id="OBART12G19240.4">
    <property type="protein sequence ID" value="OBART12G19240.4"/>
    <property type="gene ID" value="OBART12G19240"/>
</dbReference>
<evidence type="ECO:0000313" key="2">
    <source>
        <dbReference type="Proteomes" id="UP000026960"/>
    </source>
</evidence>
<organism evidence="1">
    <name type="scientific">Oryza barthii</name>
    <dbReference type="NCBI Taxonomy" id="65489"/>
    <lineage>
        <taxon>Eukaryota</taxon>
        <taxon>Viridiplantae</taxon>
        <taxon>Streptophyta</taxon>
        <taxon>Embryophyta</taxon>
        <taxon>Tracheophyta</taxon>
        <taxon>Spermatophyta</taxon>
        <taxon>Magnoliopsida</taxon>
        <taxon>Liliopsida</taxon>
        <taxon>Poales</taxon>
        <taxon>Poaceae</taxon>
        <taxon>BOP clade</taxon>
        <taxon>Oryzoideae</taxon>
        <taxon>Oryzeae</taxon>
        <taxon>Oryzinae</taxon>
        <taxon>Oryza</taxon>
    </lineage>
</organism>
<reference evidence="1" key="1">
    <citation type="journal article" date="2009" name="Rice">
        <title>De Novo Next Generation Sequencing of Plant Genomes.</title>
        <authorList>
            <person name="Rounsley S."/>
            <person name="Marri P.R."/>
            <person name="Yu Y."/>
            <person name="He R."/>
            <person name="Sisneros N."/>
            <person name="Goicoechea J.L."/>
            <person name="Lee S.J."/>
            <person name="Angelova A."/>
            <person name="Kudrna D."/>
            <person name="Luo M."/>
            <person name="Affourtit J."/>
            <person name="Desany B."/>
            <person name="Knight J."/>
            <person name="Niazi F."/>
            <person name="Egholm M."/>
            <person name="Wing R.A."/>
        </authorList>
    </citation>
    <scope>NUCLEOTIDE SEQUENCE [LARGE SCALE GENOMIC DNA]</scope>
    <source>
        <strain evidence="1">cv. IRGC 105608</strain>
    </source>
</reference>
<reference evidence="1" key="2">
    <citation type="submission" date="2015-03" db="UniProtKB">
        <authorList>
            <consortium name="EnsemblPlants"/>
        </authorList>
    </citation>
    <scope>IDENTIFICATION</scope>
</reference>
<protein>
    <submittedName>
        <fullName evidence="1">Uncharacterized protein</fullName>
    </submittedName>
</protein>
<evidence type="ECO:0000313" key="1">
    <source>
        <dbReference type="EnsemblPlants" id="OBART12G19240.4"/>
    </source>
</evidence>
<accession>A0A0D3HWW9</accession>
<keyword evidence="2" id="KW-1185">Reference proteome</keyword>
<dbReference type="EnsemblPlants" id="OBART12G19240.4">
    <property type="protein sequence ID" value="OBART12G19240.4"/>
    <property type="gene ID" value="OBART12G19240"/>
</dbReference>